<reference evidence="1" key="1">
    <citation type="journal article" date="2018" name="Data Brief">
        <title>Genome sequence data from 17 accessions of Ensete ventricosum, a staple food crop for millions in Ethiopia.</title>
        <authorList>
            <person name="Yemataw Z."/>
            <person name="Muzemil S."/>
            <person name="Ambachew D."/>
            <person name="Tripathi L."/>
            <person name="Tesfaye K."/>
            <person name="Chala A."/>
            <person name="Farbos A."/>
            <person name="O'Neill P."/>
            <person name="Moore K."/>
            <person name="Grant M."/>
            <person name="Studholme D.J."/>
        </authorList>
    </citation>
    <scope>NUCLEOTIDE SEQUENCE [LARGE SCALE GENOMIC DNA]</scope>
    <source>
        <tissue evidence="1">Leaf</tissue>
    </source>
</reference>
<organism evidence="1">
    <name type="scientific">Ensete ventricosum</name>
    <name type="common">Abyssinian banana</name>
    <name type="synonym">Musa ensete</name>
    <dbReference type="NCBI Taxonomy" id="4639"/>
    <lineage>
        <taxon>Eukaryota</taxon>
        <taxon>Viridiplantae</taxon>
        <taxon>Streptophyta</taxon>
        <taxon>Embryophyta</taxon>
        <taxon>Tracheophyta</taxon>
        <taxon>Spermatophyta</taxon>
        <taxon>Magnoliopsida</taxon>
        <taxon>Liliopsida</taxon>
        <taxon>Zingiberales</taxon>
        <taxon>Musaceae</taxon>
        <taxon>Ensete</taxon>
    </lineage>
</organism>
<evidence type="ECO:0000313" key="1">
    <source>
        <dbReference type="EMBL" id="RZR70904.1"/>
    </source>
</evidence>
<dbReference type="EMBL" id="KV875472">
    <property type="protein sequence ID" value="RZR70904.1"/>
    <property type="molecule type" value="Genomic_DNA"/>
</dbReference>
<dbReference type="AlphaFoldDB" id="A0A445M9N2"/>
<accession>A0A445M9N2</accession>
<dbReference type="Proteomes" id="UP000290560">
    <property type="component" value="Unassembled WGS sequence"/>
</dbReference>
<name>A0A445M9N2_ENSVE</name>
<gene>
    <name evidence="1" type="ORF">BHM03_00002146</name>
</gene>
<protein>
    <submittedName>
        <fullName evidence="1">Uncharacterized protein</fullName>
    </submittedName>
</protein>
<proteinExistence type="predicted"/>
<sequence length="69" mass="7602">MVARLSSRLRKRMVAIGEEQHWINDDSGSSLQSNNERFLHCSPCVADKGGQRLRDGNAAKGSDCDGWIA</sequence>